<proteinExistence type="evidence at transcript level"/>
<name>V9IE77_APICE</name>
<gene>
    <name evidence="1" type="ORF">ACCB02449</name>
</gene>
<evidence type="ECO:0000313" key="1">
    <source>
        <dbReference type="EMBL" id="AEY59390.1"/>
    </source>
</evidence>
<dbReference type="AlphaFoldDB" id="V9IE77"/>
<sequence length="151" mass="17685">MNDLMALLLIQESISRGQSFVAQDIDLMIDCFVSFFRIKPHNNEVLKVCLNLNYPSTYQFVLVSSLYKIVTQPRLPWWPRIDLLYSRSAELRNMFTDILNKVTQSCISHTPLRMIQSLTLKGKEQNKYRDRGEEVSSYRNLTFMDGKTYSC</sequence>
<dbReference type="EMBL" id="JR041243">
    <property type="protein sequence ID" value="AEY59390.1"/>
    <property type="molecule type" value="mRNA"/>
</dbReference>
<reference evidence="1" key="1">
    <citation type="submission" date="2011-11" db="EMBL/GenBank/DDBJ databases">
        <title>Decoding the brain transcriptome of the Eastern honeybee (Apis cerana) based on pyrosequencing.</title>
        <authorList>
            <person name="Sun L."/>
            <person name="Zheng H."/>
            <person name="Wang Y."/>
            <person name="Xie X."/>
            <person name="Zhu Y."/>
            <person name="Gu W."/>
            <person name="Wang S."/>
        </authorList>
    </citation>
    <scope>NUCLEOTIDE SEQUENCE</scope>
    <source>
        <tissue evidence="1">Brain</tissue>
    </source>
</reference>
<protein>
    <submittedName>
        <fullName evidence="1">Neurofibromin</fullName>
    </submittedName>
</protein>
<organism evidence="1">
    <name type="scientific">Apis cerana</name>
    <name type="common">Indian honeybee</name>
    <dbReference type="NCBI Taxonomy" id="7461"/>
    <lineage>
        <taxon>Eukaryota</taxon>
        <taxon>Metazoa</taxon>
        <taxon>Ecdysozoa</taxon>
        <taxon>Arthropoda</taxon>
        <taxon>Hexapoda</taxon>
        <taxon>Insecta</taxon>
        <taxon>Pterygota</taxon>
        <taxon>Neoptera</taxon>
        <taxon>Endopterygota</taxon>
        <taxon>Hymenoptera</taxon>
        <taxon>Apocrita</taxon>
        <taxon>Aculeata</taxon>
        <taxon>Apoidea</taxon>
        <taxon>Anthophila</taxon>
        <taxon>Apidae</taxon>
        <taxon>Apis</taxon>
    </lineage>
</organism>
<accession>V9IE77</accession>